<accession>A0ABZ0S6X1</accession>
<gene>
    <name evidence="2" type="ORF">Thiowin_00103</name>
</gene>
<organism evidence="2 3">
    <name type="scientific">Thiorhodovibrio winogradskyi</name>
    <dbReference type="NCBI Taxonomy" id="77007"/>
    <lineage>
        <taxon>Bacteria</taxon>
        <taxon>Pseudomonadati</taxon>
        <taxon>Pseudomonadota</taxon>
        <taxon>Gammaproteobacteria</taxon>
        <taxon>Chromatiales</taxon>
        <taxon>Chromatiaceae</taxon>
        <taxon>Thiorhodovibrio</taxon>
    </lineage>
</organism>
<evidence type="ECO:0000313" key="2">
    <source>
        <dbReference type="EMBL" id="WPL15220.1"/>
    </source>
</evidence>
<sequence length="173" mass="18887">MPTSDDPSAPLQTQAQTQNQPPTALAQGNHALRHHALGLVDEPSHQNGPIAAQLAANLVRARRRYRQARWPAAASGAPLQVAVVCWSLSENPADLVHPGKPRMPSLLFRLLYRLLWDACLLLDCDDDELAFVGAAHARPLADWLQTHGSPPTLADLPGRRWSELAGIRTPFIP</sequence>
<keyword evidence="3" id="KW-1185">Reference proteome</keyword>
<dbReference type="EMBL" id="CP121472">
    <property type="protein sequence ID" value="WPL15220.1"/>
    <property type="molecule type" value="Genomic_DNA"/>
</dbReference>
<dbReference type="Proteomes" id="UP001432180">
    <property type="component" value="Chromosome"/>
</dbReference>
<proteinExistence type="predicted"/>
<evidence type="ECO:0000313" key="3">
    <source>
        <dbReference type="Proteomes" id="UP001432180"/>
    </source>
</evidence>
<protein>
    <submittedName>
        <fullName evidence="2">Uncharacterized protein</fullName>
    </submittedName>
</protein>
<evidence type="ECO:0000256" key="1">
    <source>
        <dbReference type="SAM" id="MobiDB-lite"/>
    </source>
</evidence>
<feature type="region of interest" description="Disordered" evidence="1">
    <location>
        <begin position="1"/>
        <end position="22"/>
    </location>
</feature>
<dbReference type="RefSeq" id="WP_328985805.1">
    <property type="nucleotide sequence ID" value="NZ_CP121472.1"/>
</dbReference>
<name>A0ABZ0S6X1_9GAMM</name>
<feature type="compositionally biased region" description="Low complexity" evidence="1">
    <location>
        <begin position="9"/>
        <end position="22"/>
    </location>
</feature>
<reference evidence="2 3" key="1">
    <citation type="journal article" date="2023" name="Microorganisms">
        <title>Thiorhodovibrio frisius and Trv. litoralis spp. nov., Two Novel Members from a Clade of Fastidious Purple Sulfur Bacteria That Exhibit Unique Red-Shifted Light-Harvesting Capabilities.</title>
        <authorList>
            <person name="Methner A."/>
            <person name="Kuzyk S.B."/>
            <person name="Petersen J."/>
            <person name="Bauer S."/>
            <person name="Brinkmann H."/>
            <person name="Sichau K."/>
            <person name="Wanner G."/>
            <person name="Wolf J."/>
            <person name="Neumann-Schaal M."/>
            <person name="Henke P."/>
            <person name="Tank M."/>
            <person name="Sproer C."/>
            <person name="Bunk B."/>
            <person name="Overmann J."/>
        </authorList>
    </citation>
    <scope>NUCLEOTIDE SEQUENCE [LARGE SCALE GENOMIC DNA]</scope>
    <source>
        <strain evidence="2 3">DSM 6702</strain>
    </source>
</reference>